<dbReference type="Pfam" id="PF02223">
    <property type="entry name" value="Thymidylate_kin"/>
    <property type="match status" value="1"/>
</dbReference>
<evidence type="ECO:0000256" key="4">
    <source>
        <dbReference type="ARBA" id="ARBA00022679"/>
    </source>
</evidence>
<feature type="region of interest" description="Disordered" evidence="13">
    <location>
        <begin position="1"/>
        <end position="27"/>
    </location>
</feature>
<evidence type="ECO:0000256" key="11">
    <source>
        <dbReference type="ARBA" id="ARBA00057735"/>
    </source>
</evidence>
<keyword evidence="6 12" id="KW-0547">Nucleotide-binding</keyword>
<dbReference type="InterPro" id="IPR039430">
    <property type="entry name" value="Thymidylate_kin-like_dom"/>
</dbReference>
<keyword evidence="7 12" id="KW-0418">Kinase</keyword>
<keyword evidence="8 12" id="KW-0067">ATP-binding</keyword>
<evidence type="ECO:0000256" key="6">
    <source>
        <dbReference type="ARBA" id="ARBA00022741"/>
    </source>
</evidence>
<sequence>MSDPAKAAGTPRGRFITLEGGEGAGKSTQQKKLADWLSQKGVGVIETREPGGSPGAEQIRNLLVTGAAGRWDAMTETLLHFAARRDHVVATIEPALARGAWVVCDRFADSTMAYQGFGHQLGRPPVETLARLVLGGLKPDLTLMLDLPVEEGLDRARARNGGATEAEDRYESMEIAFHERLREGFHEIAAREPERCLLVDASGTAEVVSEKIQQAVVERFGAFLL</sequence>
<dbReference type="EC" id="2.7.4.9" evidence="2 12"/>
<comment type="catalytic activity">
    <reaction evidence="10 12">
        <text>dTMP + ATP = dTDP + ADP</text>
        <dbReference type="Rhea" id="RHEA:13517"/>
        <dbReference type="ChEBI" id="CHEBI:30616"/>
        <dbReference type="ChEBI" id="CHEBI:58369"/>
        <dbReference type="ChEBI" id="CHEBI:63528"/>
        <dbReference type="ChEBI" id="CHEBI:456216"/>
        <dbReference type="EC" id="2.7.4.9"/>
    </reaction>
</comment>
<keyword evidence="5 12" id="KW-0545">Nucleotide biosynthesis</keyword>
<dbReference type="GO" id="GO:0005524">
    <property type="term" value="F:ATP binding"/>
    <property type="evidence" value="ECO:0007669"/>
    <property type="project" value="UniProtKB-UniRule"/>
</dbReference>
<name>A0A967C3G2_9PROT</name>
<evidence type="ECO:0000256" key="7">
    <source>
        <dbReference type="ARBA" id="ARBA00022777"/>
    </source>
</evidence>
<dbReference type="Gene3D" id="3.40.50.300">
    <property type="entry name" value="P-loop containing nucleotide triphosphate hydrolases"/>
    <property type="match status" value="1"/>
</dbReference>
<evidence type="ECO:0000259" key="14">
    <source>
        <dbReference type="Pfam" id="PF02223"/>
    </source>
</evidence>
<evidence type="ECO:0000256" key="10">
    <source>
        <dbReference type="ARBA" id="ARBA00048743"/>
    </source>
</evidence>
<evidence type="ECO:0000256" key="3">
    <source>
        <dbReference type="ARBA" id="ARBA00017144"/>
    </source>
</evidence>
<dbReference type="CDD" id="cd01672">
    <property type="entry name" value="TMPK"/>
    <property type="match status" value="1"/>
</dbReference>
<dbReference type="EMBL" id="JAAQPH010000002">
    <property type="protein sequence ID" value="NIA67749.1"/>
    <property type="molecule type" value="Genomic_DNA"/>
</dbReference>
<dbReference type="PROSITE" id="PS01331">
    <property type="entry name" value="THYMIDYLATE_KINASE"/>
    <property type="match status" value="1"/>
</dbReference>
<gene>
    <name evidence="12" type="primary">tmk</name>
    <name evidence="15" type="ORF">HBA54_04025</name>
</gene>
<evidence type="ECO:0000256" key="1">
    <source>
        <dbReference type="ARBA" id="ARBA00009776"/>
    </source>
</evidence>
<evidence type="ECO:0000313" key="16">
    <source>
        <dbReference type="Proteomes" id="UP000761264"/>
    </source>
</evidence>
<dbReference type="NCBIfam" id="TIGR00041">
    <property type="entry name" value="DTMP_kinase"/>
    <property type="match status" value="1"/>
</dbReference>
<comment type="caution">
    <text evidence="15">The sequence shown here is derived from an EMBL/GenBank/DDBJ whole genome shotgun (WGS) entry which is preliminary data.</text>
</comment>
<keyword evidence="4 12" id="KW-0808">Transferase</keyword>
<dbReference type="PANTHER" id="PTHR10344:SF4">
    <property type="entry name" value="UMP-CMP KINASE 2, MITOCHONDRIAL"/>
    <property type="match status" value="1"/>
</dbReference>
<evidence type="ECO:0000256" key="5">
    <source>
        <dbReference type="ARBA" id="ARBA00022727"/>
    </source>
</evidence>
<dbReference type="GO" id="GO:0005829">
    <property type="term" value="C:cytosol"/>
    <property type="evidence" value="ECO:0007669"/>
    <property type="project" value="TreeGrafter"/>
</dbReference>
<dbReference type="InterPro" id="IPR018095">
    <property type="entry name" value="Thymidylate_kin_CS"/>
</dbReference>
<evidence type="ECO:0000313" key="15">
    <source>
        <dbReference type="EMBL" id="NIA67749.1"/>
    </source>
</evidence>
<organism evidence="15 16">
    <name type="scientific">Pelagibius litoralis</name>
    <dbReference type="NCBI Taxonomy" id="374515"/>
    <lineage>
        <taxon>Bacteria</taxon>
        <taxon>Pseudomonadati</taxon>
        <taxon>Pseudomonadota</taxon>
        <taxon>Alphaproteobacteria</taxon>
        <taxon>Rhodospirillales</taxon>
        <taxon>Rhodovibrionaceae</taxon>
        <taxon>Pelagibius</taxon>
    </lineage>
</organism>
<feature type="binding site" evidence="12">
    <location>
        <begin position="20"/>
        <end position="27"/>
    </location>
    <ligand>
        <name>ATP</name>
        <dbReference type="ChEBI" id="CHEBI:30616"/>
    </ligand>
</feature>
<dbReference type="AlphaFoldDB" id="A0A967C3G2"/>
<dbReference type="InterPro" id="IPR027417">
    <property type="entry name" value="P-loop_NTPase"/>
</dbReference>
<dbReference type="Proteomes" id="UP000761264">
    <property type="component" value="Unassembled WGS sequence"/>
</dbReference>
<comment type="similarity">
    <text evidence="1 12">Belongs to the thymidylate kinase family.</text>
</comment>
<dbReference type="GO" id="GO:0006227">
    <property type="term" value="P:dUDP biosynthetic process"/>
    <property type="evidence" value="ECO:0007669"/>
    <property type="project" value="TreeGrafter"/>
</dbReference>
<protein>
    <recommendedName>
        <fullName evidence="3 12">Thymidylate kinase</fullName>
        <ecNumber evidence="2 12">2.7.4.9</ecNumber>
    </recommendedName>
    <alternativeName>
        <fullName evidence="9 12">dTMP kinase</fullName>
    </alternativeName>
</protein>
<evidence type="ECO:0000256" key="13">
    <source>
        <dbReference type="SAM" id="MobiDB-lite"/>
    </source>
</evidence>
<accession>A0A967C3G2</accession>
<dbReference type="RefSeq" id="WP_167221591.1">
    <property type="nucleotide sequence ID" value="NZ_JAAQPH010000002.1"/>
</dbReference>
<feature type="domain" description="Thymidylate kinase-like" evidence="14">
    <location>
        <begin position="18"/>
        <end position="212"/>
    </location>
</feature>
<dbReference type="InterPro" id="IPR018094">
    <property type="entry name" value="Thymidylate_kinase"/>
</dbReference>
<dbReference type="PANTHER" id="PTHR10344">
    <property type="entry name" value="THYMIDYLATE KINASE"/>
    <property type="match status" value="1"/>
</dbReference>
<dbReference type="GO" id="GO:0004798">
    <property type="term" value="F:dTMP kinase activity"/>
    <property type="evidence" value="ECO:0007669"/>
    <property type="project" value="UniProtKB-UniRule"/>
</dbReference>
<evidence type="ECO:0000256" key="8">
    <source>
        <dbReference type="ARBA" id="ARBA00022840"/>
    </source>
</evidence>
<dbReference type="FunFam" id="3.40.50.300:FF:000225">
    <property type="entry name" value="Thymidylate kinase"/>
    <property type="match status" value="1"/>
</dbReference>
<proteinExistence type="inferred from homology"/>
<dbReference type="SUPFAM" id="SSF52540">
    <property type="entry name" value="P-loop containing nucleoside triphosphate hydrolases"/>
    <property type="match status" value="1"/>
</dbReference>
<reference evidence="15" key="1">
    <citation type="submission" date="2020-03" db="EMBL/GenBank/DDBJ databases">
        <title>Genome of Pelagibius litoralis DSM 21314T.</title>
        <authorList>
            <person name="Wang G."/>
        </authorList>
    </citation>
    <scope>NUCLEOTIDE SEQUENCE</scope>
    <source>
        <strain evidence="15">DSM 21314</strain>
    </source>
</reference>
<evidence type="ECO:0000256" key="2">
    <source>
        <dbReference type="ARBA" id="ARBA00012980"/>
    </source>
</evidence>
<evidence type="ECO:0000256" key="12">
    <source>
        <dbReference type="HAMAP-Rule" id="MF_00165"/>
    </source>
</evidence>
<dbReference type="GO" id="GO:0006233">
    <property type="term" value="P:dTDP biosynthetic process"/>
    <property type="evidence" value="ECO:0007669"/>
    <property type="project" value="InterPro"/>
</dbReference>
<comment type="function">
    <text evidence="11 12">Phosphorylation of dTMP to form dTDP in both de novo and salvage pathways of dTTP synthesis.</text>
</comment>
<dbReference type="GO" id="GO:0006235">
    <property type="term" value="P:dTTP biosynthetic process"/>
    <property type="evidence" value="ECO:0007669"/>
    <property type="project" value="UniProtKB-UniRule"/>
</dbReference>
<evidence type="ECO:0000256" key="9">
    <source>
        <dbReference type="ARBA" id="ARBA00029962"/>
    </source>
</evidence>
<keyword evidence="16" id="KW-1185">Reference proteome</keyword>
<dbReference type="HAMAP" id="MF_00165">
    <property type="entry name" value="Thymidylate_kinase"/>
    <property type="match status" value="1"/>
</dbReference>